<dbReference type="Gene3D" id="3.40.50.150">
    <property type="entry name" value="Vaccinia Virus protein VP39"/>
    <property type="match status" value="1"/>
</dbReference>
<dbReference type="EMBL" id="SNXZ01000008">
    <property type="protein sequence ID" value="TDP92207.1"/>
    <property type="molecule type" value="Genomic_DNA"/>
</dbReference>
<feature type="region of interest" description="Disordered" evidence="1">
    <location>
        <begin position="250"/>
        <end position="272"/>
    </location>
</feature>
<dbReference type="GO" id="GO:0032259">
    <property type="term" value="P:methylation"/>
    <property type="evidence" value="ECO:0007669"/>
    <property type="project" value="UniProtKB-KW"/>
</dbReference>
<dbReference type="GO" id="GO:0008168">
    <property type="term" value="F:methyltransferase activity"/>
    <property type="evidence" value="ECO:0007669"/>
    <property type="project" value="UniProtKB-KW"/>
</dbReference>
<keyword evidence="3" id="KW-1185">Reference proteome</keyword>
<dbReference type="Pfam" id="PF04672">
    <property type="entry name" value="Methyltransf_19"/>
    <property type="match status" value="1"/>
</dbReference>
<dbReference type="InterPro" id="IPR006764">
    <property type="entry name" value="SAM_dep_MeTrfase_SAV2177_type"/>
</dbReference>
<protein>
    <submittedName>
        <fullName evidence="2">S-adenosyl methyltransferase</fullName>
    </submittedName>
</protein>
<dbReference type="PIRSF" id="PIRSF017393">
    <property type="entry name" value="MTase_SAV2177"/>
    <property type="match status" value="1"/>
</dbReference>
<evidence type="ECO:0000313" key="3">
    <source>
        <dbReference type="Proteomes" id="UP000295444"/>
    </source>
</evidence>
<reference evidence="2 3" key="1">
    <citation type="submission" date="2019-03" db="EMBL/GenBank/DDBJ databases">
        <title>Genomic Encyclopedia of Type Strains, Phase IV (KMG-IV): sequencing the most valuable type-strain genomes for metagenomic binning, comparative biology and taxonomic classification.</title>
        <authorList>
            <person name="Goeker M."/>
        </authorList>
    </citation>
    <scope>NUCLEOTIDE SEQUENCE [LARGE SCALE GENOMIC DNA]</scope>
    <source>
        <strain evidence="2 3">DSM 45361</strain>
    </source>
</reference>
<dbReference type="SUPFAM" id="SSF53335">
    <property type="entry name" value="S-adenosyl-L-methionine-dependent methyltransferases"/>
    <property type="match status" value="1"/>
</dbReference>
<dbReference type="Proteomes" id="UP000295444">
    <property type="component" value="Unassembled WGS sequence"/>
</dbReference>
<comment type="caution">
    <text evidence="2">The sequence shown here is derived from an EMBL/GenBank/DDBJ whole genome shotgun (WGS) entry which is preliminary data.</text>
</comment>
<name>A0A4R6RZX6_LABRH</name>
<dbReference type="AlphaFoldDB" id="A0A4R6RZX6"/>
<proteinExistence type="predicted"/>
<accession>A0A4R6RZX6</accession>
<organism evidence="2 3">
    <name type="scientific">Labedaea rhizosphaerae</name>
    <dbReference type="NCBI Taxonomy" id="598644"/>
    <lineage>
        <taxon>Bacteria</taxon>
        <taxon>Bacillati</taxon>
        <taxon>Actinomycetota</taxon>
        <taxon>Actinomycetes</taxon>
        <taxon>Pseudonocardiales</taxon>
        <taxon>Pseudonocardiaceae</taxon>
        <taxon>Labedaea</taxon>
    </lineage>
</organism>
<keyword evidence="2" id="KW-0489">Methyltransferase</keyword>
<gene>
    <name evidence="2" type="ORF">EV186_108420</name>
</gene>
<keyword evidence="2" id="KW-0808">Transferase</keyword>
<evidence type="ECO:0000256" key="1">
    <source>
        <dbReference type="SAM" id="MobiDB-lite"/>
    </source>
</evidence>
<dbReference type="RefSeq" id="WP_243754451.1">
    <property type="nucleotide sequence ID" value="NZ_SNXZ01000008.1"/>
</dbReference>
<dbReference type="InterPro" id="IPR029063">
    <property type="entry name" value="SAM-dependent_MTases_sf"/>
</dbReference>
<sequence>MDEPIRASKDNPFRPVAEIDESVPSVARVYDYALGGSHNFAVDRALAERVFKVVPGYRDFAHANRSFLRRSVLWLREHGIHQFIDLGSGIPTVGNVHEIAPDAKIVYVDRDLIAVTHSHMILRGHDNAIVLQAEASDIDGILGHEDVRDLLDLSQPVGLLTVAVLHFMSDDDDPAGVLAGYHDALAPGSMLAMSHASGDDLKPDMTAAAVSEFKLGSVSVTPRTADEVEGLLGPWRAVEPGLVRLDEWHPEVEPPAQRKSSHGYAVVAESTR</sequence>
<evidence type="ECO:0000313" key="2">
    <source>
        <dbReference type="EMBL" id="TDP92207.1"/>
    </source>
</evidence>